<reference evidence="1" key="1">
    <citation type="submission" date="2007-03" db="EMBL/GenBank/DDBJ databases">
        <title>Annotation of Culex pipiens quinquefasciatus.</title>
        <authorList>
            <consortium name="The Broad Institute Genome Sequencing Platform"/>
            <person name="Atkinson P.W."/>
            <person name="Hemingway J."/>
            <person name="Christensen B.M."/>
            <person name="Higgs S."/>
            <person name="Kodira C."/>
            <person name="Hannick L."/>
            <person name="Megy K."/>
            <person name="O'Leary S."/>
            <person name="Pearson M."/>
            <person name="Haas B.J."/>
            <person name="Mauceli E."/>
            <person name="Wortman J.R."/>
            <person name="Lee N.H."/>
            <person name="Guigo R."/>
            <person name="Stanke M."/>
            <person name="Alvarado L."/>
            <person name="Amedeo P."/>
            <person name="Antoine C.H."/>
            <person name="Arensburger P."/>
            <person name="Bidwell S.L."/>
            <person name="Crawford M."/>
            <person name="Camaro F."/>
            <person name="Devon K."/>
            <person name="Engels R."/>
            <person name="Hammond M."/>
            <person name="Howarth C."/>
            <person name="Koehrsen M."/>
            <person name="Lawson D."/>
            <person name="Montgomery P."/>
            <person name="Nene V."/>
            <person name="Nusbaum C."/>
            <person name="Puiu D."/>
            <person name="Romero-Severson J."/>
            <person name="Severson D.W."/>
            <person name="Shumway M."/>
            <person name="Sisk P."/>
            <person name="Stolte C."/>
            <person name="Zeng Q."/>
            <person name="Eisenstadt E."/>
            <person name="Fraser-Liggett C."/>
            <person name="Strausberg R."/>
            <person name="Galagan J."/>
            <person name="Birren B."/>
            <person name="Collins F.H."/>
        </authorList>
    </citation>
    <scope>NUCLEOTIDE SEQUENCE [LARGE SCALE GENOMIC DNA]</scope>
    <source>
        <strain evidence="1">JHB</strain>
    </source>
</reference>
<dbReference type="EnsemblMetazoa" id="CPIJ018531-RA">
    <property type="protein sequence ID" value="CPIJ018531-PA"/>
    <property type="gene ID" value="CPIJ018531"/>
</dbReference>
<gene>
    <name evidence="2" type="primary">6052442</name>
    <name evidence="1" type="ORF">CpipJ_CPIJ018531</name>
</gene>
<dbReference type="AlphaFoldDB" id="B0XGE3"/>
<dbReference type="KEGG" id="cqu:CpipJ_CPIJ018531"/>
<dbReference type="EMBL" id="DS233020">
    <property type="protein sequence ID" value="EDS27525.1"/>
    <property type="molecule type" value="Genomic_DNA"/>
</dbReference>
<dbReference type="InParanoid" id="B0XGE3"/>
<feature type="non-terminal residue" evidence="1">
    <location>
        <position position="1"/>
    </location>
</feature>
<organism>
    <name type="scientific">Culex quinquefasciatus</name>
    <name type="common">Southern house mosquito</name>
    <name type="synonym">Culex pungens</name>
    <dbReference type="NCBI Taxonomy" id="7176"/>
    <lineage>
        <taxon>Eukaryota</taxon>
        <taxon>Metazoa</taxon>
        <taxon>Ecdysozoa</taxon>
        <taxon>Arthropoda</taxon>
        <taxon>Hexapoda</taxon>
        <taxon>Insecta</taxon>
        <taxon>Pterygota</taxon>
        <taxon>Neoptera</taxon>
        <taxon>Endopterygota</taxon>
        <taxon>Diptera</taxon>
        <taxon>Nematocera</taxon>
        <taxon>Culicoidea</taxon>
        <taxon>Culicidae</taxon>
        <taxon>Culicinae</taxon>
        <taxon>Culicini</taxon>
        <taxon>Culex</taxon>
        <taxon>Culex</taxon>
    </lineage>
</organism>
<dbReference type="Proteomes" id="UP000002320">
    <property type="component" value="Unassembled WGS sequence"/>
</dbReference>
<protein>
    <submittedName>
        <fullName evidence="1 2">Uncharacterized protein</fullName>
    </submittedName>
</protein>
<reference evidence="2" key="2">
    <citation type="submission" date="2020-05" db="UniProtKB">
        <authorList>
            <consortium name="EnsemblMetazoa"/>
        </authorList>
    </citation>
    <scope>IDENTIFICATION</scope>
    <source>
        <strain evidence="2">JHB</strain>
    </source>
</reference>
<name>B0XGE3_CULQU</name>
<evidence type="ECO:0000313" key="3">
    <source>
        <dbReference type="Proteomes" id="UP000002320"/>
    </source>
</evidence>
<proteinExistence type="predicted"/>
<sequence length="48" mass="5732">FIYFYTCNCNQPPFFRQGRPLHIISFLFFSCEDHTSSHRTEGQQNSTE</sequence>
<evidence type="ECO:0000313" key="1">
    <source>
        <dbReference type="EMBL" id="EDS27525.1"/>
    </source>
</evidence>
<keyword evidence="3" id="KW-1185">Reference proteome</keyword>
<dbReference type="VEuPathDB" id="VectorBase:CPIJ018531"/>
<accession>B0XGE3</accession>
<dbReference type="HOGENOM" id="CLU_3162642_0_0_1"/>
<evidence type="ECO:0000313" key="2">
    <source>
        <dbReference type="EnsemblMetazoa" id="CPIJ018531-PA"/>
    </source>
</evidence>